<reference evidence="3 4" key="1">
    <citation type="submission" date="2020-03" db="EMBL/GenBank/DDBJ databases">
        <title>Dissostichus mawsoni Genome sequencing and assembly.</title>
        <authorList>
            <person name="Park H."/>
        </authorList>
    </citation>
    <scope>NUCLEOTIDE SEQUENCE [LARGE SCALE GENOMIC DNA]</scope>
    <source>
        <strain evidence="3">DM0001</strain>
        <tissue evidence="3">Muscle</tissue>
    </source>
</reference>
<feature type="coiled-coil region" evidence="1">
    <location>
        <begin position="150"/>
        <end position="184"/>
    </location>
</feature>
<comment type="caution">
    <text evidence="3">The sequence shown here is derived from an EMBL/GenBank/DDBJ whole genome shotgun (WGS) entry which is preliminary data.</text>
</comment>
<keyword evidence="1" id="KW-0175">Coiled coil</keyword>
<feature type="region of interest" description="Disordered" evidence="2">
    <location>
        <begin position="571"/>
        <end position="591"/>
    </location>
</feature>
<evidence type="ECO:0000256" key="1">
    <source>
        <dbReference type="SAM" id="Coils"/>
    </source>
</evidence>
<organism evidence="3 4">
    <name type="scientific">Dissostichus mawsoni</name>
    <name type="common">Antarctic cod</name>
    <dbReference type="NCBI Taxonomy" id="36200"/>
    <lineage>
        <taxon>Eukaryota</taxon>
        <taxon>Metazoa</taxon>
        <taxon>Chordata</taxon>
        <taxon>Craniata</taxon>
        <taxon>Vertebrata</taxon>
        <taxon>Euteleostomi</taxon>
        <taxon>Actinopterygii</taxon>
        <taxon>Neopterygii</taxon>
        <taxon>Teleostei</taxon>
        <taxon>Neoteleostei</taxon>
        <taxon>Acanthomorphata</taxon>
        <taxon>Eupercaria</taxon>
        <taxon>Perciformes</taxon>
        <taxon>Notothenioidei</taxon>
        <taxon>Nototheniidae</taxon>
        <taxon>Dissostichus</taxon>
    </lineage>
</organism>
<feature type="compositionally biased region" description="Polar residues" evidence="2">
    <location>
        <begin position="573"/>
        <end position="585"/>
    </location>
</feature>
<evidence type="ECO:0000313" key="3">
    <source>
        <dbReference type="EMBL" id="KAF3858173.1"/>
    </source>
</evidence>
<dbReference type="AlphaFoldDB" id="A0A7J5Z9C1"/>
<protein>
    <recommendedName>
        <fullName evidence="5">Coiled-coil domain-containing protein 178</fullName>
    </recommendedName>
</protein>
<dbReference type="InterPro" id="IPR038826">
    <property type="entry name" value="CCDC178"/>
</dbReference>
<evidence type="ECO:0008006" key="5">
    <source>
        <dbReference type="Google" id="ProtNLM"/>
    </source>
</evidence>
<proteinExistence type="predicted"/>
<sequence length="649" mass="74123">MLNSPSPCVNSAIYHVQELKITVENWLQQSGKYLIDQDKHNYNKALRFQSRDSDTDSVTSTELFVEGIAISARVHRPLESCPLSPLLKKINDVLGEVVYLIERLEADRQDAEEALLKEKRRKIYLENKVDSISLWKQQQLAFLVQKGKRLREHEACIKDITELKRQLKLEREKLNQAQEKLSHTEIYNQGLHEDIHFAKKQTPIVKENLELQRGIIKQINSAQAEADEVYSETQNDLTLVQREFKKMEQHANKEKISLDNILLATKNQLANRLEDLKQLKKVDEGLCAEIQDAEKSIAVTEQQCAALTKQTPEIMELEQTETDAAVKQMHEERKQMLQKIIDNDEQWEKAKEEVTQVVADHSVTQTKLEEQEKITFTEEQRARVSGNICTCSMYTAWVMVCKGECEILNVSYSVIQGSLCALQKEIENLKKDLTGQMTALELLKKIKQLTDHLEKTQCEHSNTLVNLEKEKKLKCDNLKAAQENRQLATEYEDLKKILMEAKQEAVSALNEKNHAHKSFHYYTQKRMHKALVKNFKQRSLYSQAELDRCQALSQDTDRKIKTAQTLQGAAMSQWPSLKRPQQITAQGREEWGTGGGAIRALQSVKDKRAGEGLSAEIQLISAFLQSLTDDSTTTDDAGVNKQAGPGSNE</sequence>
<dbReference type="EMBL" id="JAAKFY010000004">
    <property type="protein sequence ID" value="KAF3858173.1"/>
    <property type="molecule type" value="Genomic_DNA"/>
</dbReference>
<feature type="region of interest" description="Disordered" evidence="2">
    <location>
        <begin position="630"/>
        <end position="649"/>
    </location>
</feature>
<accession>A0A7J5Z9C1</accession>
<evidence type="ECO:0000256" key="2">
    <source>
        <dbReference type="SAM" id="MobiDB-lite"/>
    </source>
</evidence>
<feature type="coiled-coil region" evidence="1">
    <location>
        <begin position="439"/>
        <end position="511"/>
    </location>
</feature>
<dbReference type="PANTHER" id="PTHR35088:SF1">
    <property type="entry name" value="COILED-COIL DOMAIN-CONTAINING PROTEIN 178"/>
    <property type="match status" value="1"/>
</dbReference>
<dbReference type="Proteomes" id="UP000518266">
    <property type="component" value="Unassembled WGS sequence"/>
</dbReference>
<dbReference type="OrthoDB" id="10010556at2759"/>
<name>A0A7J5Z9C1_DISMA</name>
<gene>
    <name evidence="3" type="ORF">F7725_011374</name>
</gene>
<dbReference type="PANTHER" id="PTHR35088">
    <property type="entry name" value="COILED-COIL DOMAIN-CONTAINING PROTEIN 178"/>
    <property type="match status" value="1"/>
</dbReference>
<keyword evidence="4" id="KW-1185">Reference proteome</keyword>
<evidence type="ECO:0000313" key="4">
    <source>
        <dbReference type="Proteomes" id="UP000518266"/>
    </source>
</evidence>